<feature type="region of interest" description="Disordered" evidence="1">
    <location>
        <begin position="165"/>
        <end position="191"/>
    </location>
</feature>
<evidence type="ECO:0000313" key="4">
    <source>
        <dbReference type="Proteomes" id="UP001141434"/>
    </source>
</evidence>
<dbReference type="Proteomes" id="UP001141434">
    <property type="component" value="Unassembled WGS sequence"/>
</dbReference>
<dbReference type="InterPro" id="IPR046341">
    <property type="entry name" value="SET_dom_sf"/>
</dbReference>
<sequence length="662" mass="73728">MHPIVRHPVVTKLAELFENADFSTQLGSALASFGQHDGVYVRIDAVICASNSITSNATEDGDKSLPLGWLSMEKNRSLTITPSQAACPKPAAPTSSDSQSSHCAGPVTLRSTSRNDLDKPRHKTVSGLRPSKSSAIAVVTQDSGSDSDADAAGCLRASNVRIEPSVRQFHSDTRFPQRKKPMKSTTPPTLQPSTIDKLISGIWRQVHSPITLSVSFPVHFPMTIGRYDLPSLTEVQDRRPEFNLRTGVSQSVFQAINGLCKMYYDQSRSSRALELVVQAYWVECFEARIASIRLDNPSYTNLEARMAALKEACNTLGWQEKDLRNKMAVWRGYKEIKDAGGWASLIFAGSGVYRFCKYRIGFDNGLTTRLRHIAFSLEVAADTLHPGWRDLLRVISLNEPCRYSGHPHEWVTVDTGPALPLKSTYSHMVLPYGFNYEFVDDCVVDRDVFGEDDPRRGLGIGPDICQTCKERQSDDVIRNHCSCFPSLFGGVRHPPPVQLYHTASGKNNGVIARCVRCKKPFSSFYSLDFGKIFTNFKKPFERGTAIAEFVGLVTYGIDGLDVMMGGTQERPYQIFQGQKGNFTRFINHSCRPNSQFQKFYWCGIERILVVSRGVPAGSEITVDYSDFYWGKLQKNCLCGESGCRFAHRVETEATSLPSLQEA</sequence>
<dbReference type="SMART" id="SM00317">
    <property type="entry name" value="SET"/>
    <property type="match status" value="1"/>
</dbReference>
<keyword evidence="4" id="KW-1185">Reference proteome</keyword>
<dbReference type="InterPro" id="IPR001214">
    <property type="entry name" value="SET_dom"/>
</dbReference>
<dbReference type="EMBL" id="JAPMSZ010000005">
    <property type="protein sequence ID" value="KAJ5102346.1"/>
    <property type="molecule type" value="Genomic_DNA"/>
</dbReference>
<accession>A0A9W9KDY8</accession>
<gene>
    <name evidence="3" type="ORF">NUU61_004568</name>
</gene>
<dbReference type="AlphaFoldDB" id="A0A9W9KDY8"/>
<evidence type="ECO:0000259" key="2">
    <source>
        <dbReference type="PROSITE" id="PS50280"/>
    </source>
</evidence>
<dbReference type="GeneID" id="81394318"/>
<dbReference type="PANTHER" id="PTHR47250">
    <property type="entry name" value="HISTONE-LYSINE N-METHYLTRANSFERASE SET-6"/>
    <property type="match status" value="1"/>
</dbReference>
<dbReference type="Gene3D" id="2.170.270.10">
    <property type="entry name" value="SET domain"/>
    <property type="match status" value="1"/>
</dbReference>
<feature type="compositionally biased region" description="Polar residues" evidence="1">
    <location>
        <begin position="93"/>
        <end position="102"/>
    </location>
</feature>
<reference evidence="3" key="1">
    <citation type="submission" date="2022-11" db="EMBL/GenBank/DDBJ databases">
        <authorList>
            <person name="Petersen C."/>
        </authorList>
    </citation>
    <scope>NUCLEOTIDE SEQUENCE</scope>
    <source>
        <strain evidence="3">IBT 34128</strain>
    </source>
</reference>
<dbReference type="InterPro" id="IPR053105">
    <property type="entry name" value="Class_V-like_SAM-MTase"/>
</dbReference>
<name>A0A9W9KDY8_9EURO</name>
<dbReference type="PANTHER" id="PTHR47250:SF3">
    <property type="entry name" value="HISTONE-LYSINE N-METHYLTRANSFERASE SET-6"/>
    <property type="match status" value="1"/>
</dbReference>
<comment type="caution">
    <text evidence="3">The sequence shown here is derived from an EMBL/GenBank/DDBJ whole genome shotgun (WGS) entry which is preliminary data.</text>
</comment>
<organism evidence="3 4">
    <name type="scientific">Penicillium alfredii</name>
    <dbReference type="NCBI Taxonomy" id="1506179"/>
    <lineage>
        <taxon>Eukaryota</taxon>
        <taxon>Fungi</taxon>
        <taxon>Dikarya</taxon>
        <taxon>Ascomycota</taxon>
        <taxon>Pezizomycotina</taxon>
        <taxon>Eurotiomycetes</taxon>
        <taxon>Eurotiomycetidae</taxon>
        <taxon>Eurotiales</taxon>
        <taxon>Aspergillaceae</taxon>
        <taxon>Penicillium</taxon>
    </lineage>
</organism>
<evidence type="ECO:0000256" key="1">
    <source>
        <dbReference type="SAM" id="MobiDB-lite"/>
    </source>
</evidence>
<feature type="domain" description="SET" evidence="2">
    <location>
        <begin position="495"/>
        <end position="625"/>
    </location>
</feature>
<dbReference type="RefSeq" id="XP_056513177.1">
    <property type="nucleotide sequence ID" value="XM_056655150.1"/>
</dbReference>
<dbReference type="OrthoDB" id="308383at2759"/>
<feature type="region of interest" description="Disordered" evidence="1">
    <location>
        <begin position="83"/>
        <end position="150"/>
    </location>
</feature>
<evidence type="ECO:0000313" key="3">
    <source>
        <dbReference type="EMBL" id="KAJ5102346.1"/>
    </source>
</evidence>
<reference evidence="3" key="2">
    <citation type="journal article" date="2023" name="IMA Fungus">
        <title>Comparative genomic study of the Penicillium genus elucidates a diverse pangenome and 15 lateral gene transfer events.</title>
        <authorList>
            <person name="Petersen C."/>
            <person name="Sorensen T."/>
            <person name="Nielsen M.R."/>
            <person name="Sondergaard T.E."/>
            <person name="Sorensen J.L."/>
            <person name="Fitzpatrick D.A."/>
            <person name="Frisvad J.C."/>
            <person name="Nielsen K.L."/>
        </authorList>
    </citation>
    <scope>NUCLEOTIDE SEQUENCE</scope>
    <source>
        <strain evidence="3">IBT 34128</strain>
    </source>
</reference>
<dbReference type="SUPFAM" id="SSF82199">
    <property type="entry name" value="SET domain"/>
    <property type="match status" value="1"/>
</dbReference>
<dbReference type="Pfam" id="PF00856">
    <property type="entry name" value="SET"/>
    <property type="match status" value="1"/>
</dbReference>
<dbReference type="PROSITE" id="PS50280">
    <property type="entry name" value="SET"/>
    <property type="match status" value="1"/>
</dbReference>
<proteinExistence type="predicted"/>
<protein>
    <submittedName>
        <fullName evidence="3">SET domain-containing protein</fullName>
    </submittedName>
</protein>